<reference evidence="3" key="2">
    <citation type="submission" date="2021-09" db="EMBL/GenBank/DDBJ databases">
        <authorList>
            <person name="Gilroy R."/>
        </authorList>
    </citation>
    <scope>NUCLEOTIDE SEQUENCE</scope>
    <source>
        <strain evidence="3">ChiGjej5B5-7349</strain>
    </source>
</reference>
<dbReference type="SUPFAM" id="SSF50998">
    <property type="entry name" value="Quinoprotein alcohol dehydrogenase-like"/>
    <property type="match status" value="1"/>
</dbReference>
<dbReference type="AlphaFoldDB" id="A0A921ME50"/>
<name>A0A921ME50_9MICO</name>
<sequence length="399" mass="40812">MHLTRDSVRSTALFAALALVLSACTETGDGGDPAQQHDLQRTPTPSGQELEPVDTSGVQVPTQFDQLVTVEPAWDLPVQSGEDILLSAEETDRALVFRAVGPTGTVLWSAERPRSCSGFVVTEDADGRELAVLTDTEAGDDQVAVVTASAYDLASGAPVWGPVEVPGPHAGPGLVFEAPPEGFMGESGEPVALDPGTGRRIAAEDGRVLGEFRGTLVRVGTDAITGSRSSGEPAWTIPLDDLGHGIGASKLAVSPKADPTPGLALLDGGGGMGPLIDLESGEVLAPAVRDAARDSSSATTALLDENGLTVLDAAGDEQLSMSVSSEATLEAVVGVLVYLRDGTSVRVHNGVTGGVAQAYAQDGDGAVALPVHVTPHGSGTLQVGDRTLLATSRVTDDHR</sequence>
<dbReference type="EMBL" id="DYUK01000180">
    <property type="protein sequence ID" value="HJG80418.1"/>
    <property type="molecule type" value="Genomic_DNA"/>
</dbReference>
<organism evidence="3 4">
    <name type="scientific">Brevibacterium senegalense</name>
    <dbReference type="NCBI Taxonomy" id="1033736"/>
    <lineage>
        <taxon>Bacteria</taxon>
        <taxon>Bacillati</taxon>
        <taxon>Actinomycetota</taxon>
        <taxon>Actinomycetes</taxon>
        <taxon>Micrococcales</taxon>
        <taxon>Brevibacteriaceae</taxon>
        <taxon>Brevibacterium</taxon>
    </lineage>
</organism>
<evidence type="ECO:0000256" key="1">
    <source>
        <dbReference type="SAM" id="MobiDB-lite"/>
    </source>
</evidence>
<accession>A0A921ME50</accession>
<evidence type="ECO:0000256" key="2">
    <source>
        <dbReference type="SAM" id="SignalP"/>
    </source>
</evidence>
<feature type="region of interest" description="Disordered" evidence="1">
    <location>
        <begin position="27"/>
        <end position="54"/>
    </location>
</feature>
<evidence type="ECO:0008006" key="5">
    <source>
        <dbReference type="Google" id="ProtNLM"/>
    </source>
</evidence>
<feature type="signal peptide" evidence="2">
    <location>
        <begin position="1"/>
        <end position="25"/>
    </location>
</feature>
<comment type="caution">
    <text evidence="3">The sequence shown here is derived from an EMBL/GenBank/DDBJ whole genome shotgun (WGS) entry which is preliminary data.</text>
</comment>
<evidence type="ECO:0000313" key="3">
    <source>
        <dbReference type="EMBL" id="HJG80418.1"/>
    </source>
</evidence>
<protein>
    <recommendedName>
        <fullName evidence="5">PQQ-like domain-containing protein</fullName>
    </recommendedName>
</protein>
<gene>
    <name evidence="3" type="ORF">K8V08_08405</name>
</gene>
<feature type="chain" id="PRO_5038978355" description="PQQ-like domain-containing protein" evidence="2">
    <location>
        <begin position="26"/>
        <end position="399"/>
    </location>
</feature>
<proteinExistence type="predicted"/>
<dbReference type="Proteomes" id="UP000784435">
    <property type="component" value="Unassembled WGS sequence"/>
</dbReference>
<keyword evidence="2" id="KW-0732">Signal</keyword>
<dbReference type="PROSITE" id="PS51257">
    <property type="entry name" value="PROKAR_LIPOPROTEIN"/>
    <property type="match status" value="1"/>
</dbReference>
<evidence type="ECO:0000313" key="4">
    <source>
        <dbReference type="Proteomes" id="UP000784435"/>
    </source>
</evidence>
<reference evidence="3" key="1">
    <citation type="journal article" date="2021" name="PeerJ">
        <title>Extensive microbial diversity within the chicken gut microbiome revealed by metagenomics and culture.</title>
        <authorList>
            <person name="Gilroy R."/>
            <person name="Ravi A."/>
            <person name="Getino M."/>
            <person name="Pursley I."/>
            <person name="Horton D.L."/>
            <person name="Alikhan N.F."/>
            <person name="Baker D."/>
            <person name="Gharbi K."/>
            <person name="Hall N."/>
            <person name="Watson M."/>
            <person name="Adriaenssens E.M."/>
            <person name="Foster-Nyarko E."/>
            <person name="Jarju S."/>
            <person name="Secka A."/>
            <person name="Antonio M."/>
            <person name="Oren A."/>
            <person name="Chaudhuri R.R."/>
            <person name="La Ragione R."/>
            <person name="Hildebrand F."/>
            <person name="Pallen M.J."/>
        </authorList>
    </citation>
    <scope>NUCLEOTIDE SEQUENCE</scope>
    <source>
        <strain evidence="3">ChiGjej5B5-7349</strain>
    </source>
</reference>
<dbReference type="InterPro" id="IPR011047">
    <property type="entry name" value="Quinoprotein_ADH-like_sf"/>
</dbReference>